<accession>A0A4P5ZIL8</accession>
<evidence type="ECO:0000313" key="1">
    <source>
        <dbReference type="EMBL" id="GDZ95998.1"/>
    </source>
</evidence>
<comment type="caution">
    <text evidence="1">The sequence shown here is derived from an EMBL/GenBank/DDBJ whole genome shotgun (WGS) entry which is preliminary data.</text>
</comment>
<evidence type="ECO:0000313" key="2">
    <source>
        <dbReference type="Proteomes" id="UP000299794"/>
    </source>
</evidence>
<organism evidence="1 2">
    <name type="scientific">Planktothrix agardhii CCAP 1459/11A</name>
    <dbReference type="NCBI Taxonomy" id="282420"/>
    <lineage>
        <taxon>Bacteria</taxon>
        <taxon>Bacillati</taxon>
        <taxon>Cyanobacteriota</taxon>
        <taxon>Cyanophyceae</taxon>
        <taxon>Oscillatoriophycideae</taxon>
        <taxon>Oscillatoriales</taxon>
        <taxon>Microcoleaceae</taxon>
        <taxon>Planktothrix</taxon>
    </lineage>
</organism>
<dbReference type="InterPro" id="IPR029058">
    <property type="entry name" value="AB_hydrolase_fold"/>
</dbReference>
<dbReference type="EMBL" id="BJCD01000072">
    <property type="protein sequence ID" value="GDZ95998.1"/>
    <property type="molecule type" value="Genomic_DNA"/>
</dbReference>
<reference evidence="2" key="1">
    <citation type="submission" date="2019-02" db="EMBL/GenBank/DDBJ databases">
        <title>Draft genome sequence of Planktothrix agardhii NIES-905.</title>
        <authorList>
            <person name="Yamaguchi H."/>
            <person name="Suzuki S."/>
            <person name="Kawachi M."/>
        </authorList>
    </citation>
    <scope>NUCLEOTIDE SEQUENCE [LARGE SCALE GENOMIC DNA]</scope>
    <source>
        <strain evidence="2">CCAP 1459/11A</strain>
    </source>
</reference>
<dbReference type="RefSeq" id="WP_141296080.1">
    <property type="nucleotide sequence ID" value="NZ_BJCD01000072.1"/>
</dbReference>
<dbReference type="SUPFAM" id="SSF53474">
    <property type="entry name" value="alpha/beta-Hydrolases"/>
    <property type="match status" value="1"/>
</dbReference>
<gene>
    <name evidence="1" type="ORF">PA905_44290</name>
</gene>
<dbReference type="AlphaFoldDB" id="A0A4P5ZIL8"/>
<protein>
    <submittedName>
        <fullName evidence="1">Uncharacterized protein</fullName>
    </submittedName>
</protein>
<proteinExistence type="predicted"/>
<sequence>MLVFFIHGVATRDACYSSNLQQLIKTEFSHREEKNPHFYASFWGSALTDMGKIWNGIDEDLAAVKKKYSKSDSEEFLKYRSFREGFFSQFMGDFFTYMNSDKGREIRKIIAHQLYNFIKQNPNDSEIHIVAHSLGTVILWDVLFSDRFSAKDPALSIRAMIRELQNQTDVKIKHQVNLSSITLIGSPILFINTMLDVRPEKVEQFAYSYSSEQPLRWLNLIHGSDLMAYPLKANLHLAENSYLKFEDEYLLEDANWVEKIARSLGQNDLAMAVSSSDAHNSYWNCPHTARLITNNILNQLDNNGLV</sequence>
<dbReference type="Proteomes" id="UP000299794">
    <property type="component" value="Unassembled WGS sequence"/>
</dbReference>
<name>A0A4P5ZIL8_PLAAG</name>